<dbReference type="VEuPathDB" id="VectorBase:GMOY009777"/>
<keyword evidence="3" id="KW-1185">Reference proteome</keyword>
<keyword evidence="1" id="KW-1133">Transmembrane helix</keyword>
<sequence>MEQILFYSIIVGRFLILFIVMETVTGGFVNIKTNCKTIQKLQRAWSLCPTTFRGCLEKLKHIMHKYLILIVVMAFMIGQSLANIDCAVVGELEGAWNLCAGSFKDCLKRLKDEYGKAYSIQSKICKWCAAVDICKGMKENDGDSALENAPDVLLGVA</sequence>
<dbReference type="AlphaFoldDB" id="A0A1B0G8Z0"/>
<reference evidence="2" key="1">
    <citation type="submission" date="2020-05" db="UniProtKB">
        <authorList>
            <consortium name="EnsemblMetazoa"/>
        </authorList>
    </citation>
    <scope>IDENTIFICATION</scope>
    <source>
        <strain evidence="2">Yale</strain>
    </source>
</reference>
<keyword evidence="1" id="KW-0812">Transmembrane</keyword>
<protein>
    <submittedName>
        <fullName evidence="2">Uncharacterized protein</fullName>
    </submittedName>
</protein>
<proteinExistence type="predicted"/>
<evidence type="ECO:0000313" key="3">
    <source>
        <dbReference type="Proteomes" id="UP000092444"/>
    </source>
</evidence>
<evidence type="ECO:0000313" key="2">
    <source>
        <dbReference type="EnsemblMetazoa" id="GMOY009777-PA"/>
    </source>
</evidence>
<dbReference type="Proteomes" id="UP000092444">
    <property type="component" value="Unassembled WGS sequence"/>
</dbReference>
<feature type="transmembrane region" description="Helical" evidence="1">
    <location>
        <begin position="66"/>
        <end position="82"/>
    </location>
</feature>
<dbReference type="EMBL" id="CCAG010006014">
    <property type="status" value="NOT_ANNOTATED_CDS"/>
    <property type="molecule type" value="Genomic_DNA"/>
</dbReference>
<accession>A0A1B0G8Z0</accession>
<feature type="transmembrane region" description="Helical" evidence="1">
    <location>
        <begin position="6"/>
        <end position="31"/>
    </location>
</feature>
<evidence type="ECO:0000256" key="1">
    <source>
        <dbReference type="SAM" id="Phobius"/>
    </source>
</evidence>
<organism evidence="2 3">
    <name type="scientific">Glossina morsitans morsitans</name>
    <name type="common">Savannah tsetse fly</name>
    <dbReference type="NCBI Taxonomy" id="37546"/>
    <lineage>
        <taxon>Eukaryota</taxon>
        <taxon>Metazoa</taxon>
        <taxon>Ecdysozoa</taxon>
        <taxon>Arthropoda</taxon>
        <taxon>Hexapoda</taxon>
        <taxon>Insecta</taxon>
        <taxon>Pterygota</taxon>
        <taxon>Neoptera</taxon>
        <taxon>Endopterygota</taxon>
        <taxon>Diptera</taxon>
        <taxon>Brachycera</taxon>
        <taxon>Muscomorpha</taxon>
        <taxon>Hippoboscoidea</taxon>
        <taxon>Glossinidae</taxon>
        <taxon>Glossina</taxon>
    </lineage>
</organism>
<keyword evidence="1" id="KW-0472">Membrane</keyword>
<dbReference type="EnsemblMetazoa" id="GMOY009777-RA">
    <property type="protein sequence ID" value="GMOY009777-PA"/>
    <property type="gene ID" value="GMOY009777"/>
</dbReference>
<name>A0A1B0G8Z0_GLOMM</name>